<dbReference type="PANTHER" id="PTHR11530">
    <property type="entry name" value="D-AMINO ACID OXIDASE"/>
    <property type="match status" value="1"/>
</dbReference>
<evidence type="ECO:0000256" key="5">
    <source>
        <dbReference type="ARBA" id="ARBA00023002"/>
    </source>
</evidence>
<evidence type="ECO:0000256" key="4">
    <source>
        <dbReference type="ARBA" id="ARBA00022827"/>
    </source>
</evidence>
<evidence type="ECO:0000256" key="1">
    <source>
        <dbReference type="ARBA" id="ARBA00001974"/>
    </source>
</evidence>
<keyword evidence="3" id="KW-0285">Flavoprotein</keyword>
<evidence type="ECO:0000256" key="3">
    <source>
        <dbReference type="ARBA" id="ARBA00022630"/>
    </source>
</evidence>
<evidence type="ECO:0000259" key="8">
    <source>
        <dbReference type="Pfam" id="PF01266"/>
    </source>
</evidence>
<comment type="cofactor">
    <cofactor evidence="1 6">
        <name>FAD</name>
        <dbReference type="ChEBI" id="CHEBI:57692"/>
    </cofactor>
</comment>
<feature type="domain" description="FAD dependent oxidoreductase" evidence="8">
    <location>
        <begin position="3"/>
        <end position="317"/>
    </location>
</feature>
<sequence length="321" mass="35327">MSIVIVGAGILGLYTAFELIESGKPPASVRIVAEFTPGDYSHQYTSPWAGAYFSAGIELQLIPYSKYTYENLPRLQEKLGTACGLARTVCIEYSEDKVVPEDLQHLQFIRDLEIIDDKYHGIKFSGWTFNPPKLTKKLLQYLLDKGVCLDKRRVQTLEEASDEQTQIVFNCSGNGARELAHDSSCHPVRGQVVVVSAPEIKEVVTLWSSSESTYVIPRPDSELHEVVLGGLYQDNNGDIASYEADSQDILERVSRLYPGISTSFERVVRVATGLRPGRDGGPRVERENTASGVVVVHNYGAGGCGYLMGFGMAHTAVSLME</sequence>
<dbReference type="Gene3D" id="3.30.9.10">
    <property type="entry name" value="D-Amino Acid Oxidase, subunit A, domain 2"/>
    <property type="match status" value="1"/>
</dbReference>
<dbReference type="Pfam" id="PF01266">
    <property type="entry name" value="DAO"/>
    <property type="match status" value="1"/>
</dbReference>
<dbReference type="AlphaFoldDB" id="G3AWZ9"/>
<gene>
    <name evidence="9" type="ORF">CANTEDRAFT_117799</name>
</gene>
<proteinExistence type="inferred from homology"/>
<dbReference type="SUPFAM" id="SSF54373">
    <property type="entry name" value="FAD-linked reductases, C-terminal domain"/>
    <property type="match status" value="1"/>
</dbReference>
<dbReference type="EMBL" id="GL996510">
    <property type="protein sequence ID" value="EGV66651.1"/>
    <property type="molecule type" value="Genomic_DNA"/>
</dbReference>
<dbReference type="GO" id="GO:0071949">
    <property type="term" value="F:FAD binding"/>
    <property type="evidence" value="ECO:0007669"/>
    <property type="project" value="InterPro"/>
</dbReference>
<reference evidence="9 11" key="1">
    <citation type="journal article" date="2011" name="Proc. Natl. Acad. Sci. U.S.A.">
        <title>Comparative genomics of xylose-fermenting fungi for enhanced biofuel production.</title>
        <authorList>
            <person name="Wohlbach D.J."/>
            <person name="Kuo A."/>
            <person name="Sato T.K."/>
            <person name="Potts K.M."/>
            <person name="Salamov A.A."/>
            <person name="LaButti K.M."/>
            <person name="Sun H."/>
            <person name="Clum A."/>
            <person name="Pangilinan J.L."/>
            <person name="Lindquist E.A."/>
            <person name="Lucas S."/>
            <person name="Lapidus A."/>
            <person name="Jin M."/>
            <person name="Gunawan C."/>
            <person name="Balan V."/>
            <person name="Dale B.E."/>
            <person name="Jeffries T.W."/>
            <person name="Zinkel R."/>
            <person name="Barry K.W."/>
            <person name="Grigoriev I.V."/>
            <person name="Gasch A.P."/>
        </authorList>
    </citation>
    <scope>NUCLEOTIDE SEQUENCE [LARGE SCALE GENOMIC DNA]</scope>
    <source>
        <strain evidence="9">ATCC 10573</strain>
        <strain evidence="11">ATCC 10573 / BCRC 21748 / CBS 615 / JCM 9827 / NBRC 10315 / NRRL Y-1498 / VKM Y-70</strain>
    </source>
</reference>
<evidence type="ECO:0000256" key="7">
    <source>
        <dbReference type="SAM" id="SignalP"/>
    </source>
</evidence>
<dbReference type="PROSITE" id="PS00677">
    <property type="entry name" value="DAO"/>
    <property type="match status" value="1"/>
</dbReference>
<evidence type="ECO:0000256" key="2">
    <source>
        <dbReference type="ARBA" id="ARBA00006730"/>
    </source>
</evidence>
<feature type="binding site" evidence="6">
    <location>
        <position position="214"/>
    </location>
    <ligand>
        <name>D-dopa</name>
        <dbReference type="ChEBI" id="CHEBI:149689"/>
    </ligand>
</feature>
<evidence type="ECO:0000313" key="10">
    <source>
        <dbReference type="EMBL" id="EGV66652.1"/>
    </source>
</evidence>
<dbReference type="SUPFAM" id="SSF51971">
    <property type="entry name" value="Nucleotide-binding domain"/>
    <property type="match status" value="1"/>
</dbReference>
<dbReference type="HOGENOM" id="CLU_034311_1_0_1"/>
<accession>G3AWZ9</accession>
<dbReference type="PIRSF" id="PIRSF000189">
    <property type="entry name" value="D-aa_oxidase"/>
    <property type="match status" value="1"/>
</dbReference>
<evidence type="ECO:0000313" key="11">
    <source>
        <dbReference type="Proteomes" id="UP000000707"/>
    </source>
</evidence>
<keyword evidence="5" id="KW-0560">Oxidoreductase</keyword>
<feature type="binding site" evidence="6">
    <location>
        <begin position="45"/>
        <end position="46"/>
    </location>
    <ligand>
        <name>FAD</name>
        <dbReference type="ChEBI" id="CHEBI:57692"/>
    </ligand>
</feature>
<comment type="similarity">
    <text evidence="2">Belongs to the DAMOX/DASOX family.</text>
</comment>
<feature type="binding site" evidence="6">
    <location>
        <position position="275"/>
    </location>
    <ligand>
        <name>D-dopa</name>
        <dbReference type="ChEBI" id="CHEBI:149689"/>
    </ligand>
</feature>
<dbReference type="GO" id="GO:0003884">
    <property type="term" value="F:D-amino-acid oxidase activity"/>
    <property type="evidence" value="ECO:0007669"/>
    <property type="project" value="InterPro"/>
</dbReference>
<dbReference type="OrthoDB" id="2015447at2759"/>
<dbReference type="Proteomes" id="UP000000707">
    <property type="component" value="Unassembled WGS sequence"/>
</dbReference>
<keyword evidence="4 6" id="KW-0274">FAD</keyword>
<dbReference type="PANTHER" id="PTHR11530:SF11">
    <property type="entry name" value="D-ASPARTATE OXIDASE"/>
    <property type="match status" value="1"/>
</dbReference>
<protein>
    <submittedName>
        <fullName evidence="10">FAD dependent oxidoreductase</fullName>
    </submittedName>
</protein>
<feature type="binding site" evidence="6">
    <location>
        <position position="303"/>
    </location>
    <ligand>
        <name>D-dopa</name>
        <dbReference type="ChEBI" id="CHEBI:149689"/>
    </ligand>
</feature>
<dbReference type="InterPro" id="IPR006076">
    <property type="entry name" value="FAD-dep_OxRdtase"/>
</dbReference>
<dbReference type="InterPro" id="IPR006181">
    <property type="entry name" value="D-amino_acid_oxidase_CS"/>
</dbReference>
<feature type="binding site" evidence="6">
    <location>
        <position position="154"/>
    </location>
    <ligand>
        <name>FAD</name>
        <dbReference type="ChEBI" id="CHEBI:57692"/>
    </ligand>
</feature>
<evidence type="ECO:0000256" key="6">
    <source>
        <dbReference type="PIRSR" id="PIRSR000189-1"/>
    </source>
</evidence>
<keyword evidence="7" id="KW-0732">Signal</keyword>
<keyword evidence="11" id="KW-1185">Reference proteome</keyword>
<dbReference type="Gene3D" id="3.40.50.720">
    <property type="entry name" value="NAD(P)-binding Rossmann-like Domain"/>
    <property type="match status" value="1"/>
</dbReference>
<dbReference type="InterPro" id="IPR023209">
    <property type="entry name" value="DAO"/>
</dbReference>
<dbReference type="STRING" id="590646.G3AWZ9"/>
<organism evidence="11">
    <name type="scientific">Candida tenuis (strain ATCC 10573 / BCRC 21748 / CBS 615 / JCM 9827 / NBRC 10315 / NRRL Y-1498 / VKM Y-70)</name>
    <name type="common">Yeast</name>
    <name type="synonym">Yamadazyma tenuis</name>
    <dbReference type="NCBI Taxonomy" id="590646"/>
    <lineage>
        <taxon>Eukaryota</taxon>
        <taxon>Fungi</taxon>
        <taxon>Dikarya</taxon>
        <taxon>Ascomycota</taxon>
        <taxon>Saccharomycotina</taxon>
        <taxon>Pichiomycetes</taxon>
        <taxon>Debaryomycetaceae</taxon>
        <taxon>Yamadazyma</taxon>
    </lineage>
</organism>
<feature type="signal peptide" evidence="7">
    <location>
        <begin position="1"/>
        <end position="16"/>
    </location>
</feature>
<feature type="chain" id="PRO_5010833520" evidence="7">
    <location>
        <begin position="17"/>
        <end position="321"/>
    </location>
</feature>
<dbReference type="GO" id="GO:0019478">
    <property type="term" value="P:D-amino acid catabolic process"/>
    <property type="evidence" value="ECO:0007669"/>
    <property type="project" value="TreeGrafter"/>
</dbReference>
<name>G3AWZ9_CANTC</name>
<evidence type="ECO:0000313" key="9">
    <source>
        <dbReference type="EMBL" id="EGV66651.1"/>
    </source>
</evidence>
<dbReference type="EMBL" id="GL996510">
    <property type="protein sequence ID" value="EGV66652.1"/>
    <property type="molecule type" value="Genomic_DNA"/>
</dbReference>
<dbReference type="GO" id="GO:0005737">
    <property type="term" value="C:cytoplasm"/>
    <property type="evidence" value="ECO:0007669"/>
    <property type="project" value="TreeGrafter"/>
</dbReference>
<dbReference type="eggNOG" id="KOG3923">
    <property type="taxonomic scope" value="Eukaryota"/>
</dbReference>